<dbReference type="EMBL" id="CP102381">
    <property type="protein sequence ID" value="WEJ62360.1"/>
    <property type="molecule type" value="Genomic_DNA"/>
</dbReference>
<reference evidence="4 5" key="1">
    <citation type="submission" date="2022-06" db="EMBL/GenBank/DDBJ databases">
        <title>Thiomicrohabdus sp. nov, an obligately chemolithoautotrophic, sulfur-oxidizing bacterium isolated from beach of Guanyin Mountain. Amoy.</title>
        <authorList>
            <person name="Zhu H."/>
        </authorList>
    </citation>
    <scope>NUCLEOTIDE SEQUENCE [LARGE SCALE GENOMIC DNA]</scope>
    <source>
        <strain evidence="4 5">XGS-01</strain>
    </source>
</reference>
<accession>A0ABY8C8R2</accession>
<dbReference type="Pfam" id="PF02492">
    <property type="entry name" value="cobW"/>
    <property type="match status" value="1"/>
</dbReference>
<evidence type="ECO:0000259" key="2">
    <source>
        <dbReference type="Pfam" id="PF02492"/>
    </source>
</evidence>
<dbReference type="Pfam" id="PF07683">
    <property type="entry name" value="CobW_C"/>
    <property type="match status" value="1"/>
</dbReference>
<dbReference type="InterPro" id="IPR003495">
    <property type="entry name" value="CobW/HypB/UreG_nucleotide-bd"/>
</dbReference>
<evidence type="ECO:0000313" key="5">
    <source>
        <dbReference type="Proteomes" id="UP001222275"/>
    </source>
</evidence>
<gene>
    <name evidence="4" type="ORF">NR989_10110</name>
</gene>
<dbReference type="Gene3D" id="3.40.50.300">
    <property type="entry name" value="P-loop containing nucleotide triphosphate hydrolases"/>
    <property type="match status" value="1"/>
</dbReference>
<name>A0ABY8C8R2_9GAMM</name>
<sequence length="351" mass="39397">MSSPLPVHLITGLLGSGKTTCLKHLIQQKPPTENWIILINEFGEVDIDAAQLLAIAPKDNTVEIHEVSGGCICCTAQLGLVTTLNQVFSRTDTKIDRIWIEPTGLGHPAQIIDSLHKTPFSRPLSLQKVVCVITPQQLTPERWKKSAVMRDLVTLADTIILNKTDLGDLSSQQQARQLLKNCFPLKNEIVATQYADVKLPTLLQEKQSQPFTILASKTSHLAVANHHQQTYSSDIEQAQHCFISVDNSNANLLSMGWIWSSKVQFNRIKLKSFFEQIAPNLIRAKGIVKTGKEWQLINWSEGKIQFEDIAWRQDSRLECLFGNSNENQSTITPLDLEKILQNTIHSYNSQT</sequence>
<dbReference type="RefSeq" id="WP_275594617.1">
    <property type="nucleotide sequence ID" value="NZ_CP102381.1"/>
</dbReference>
<comment type="function">
    <text evidence="1">Zinc chaperone that directly transfers zinc cofactor to target proteins, thereby activating them. Zinc is transferred from the CXCC motif in the GTPase domain to the zinc binding site in target proteins in a process requiring GTP hydrolysis.</text>
</comment>
<dbReference type="InterPro" id="IPR011629">
    <property type="entry name" value="CobW-like_C"/>
</dbReference>
<dbReference type="PANTHER" id="PTHR13748:SF46">
    <property type="entry name" value="ZINC CHAPERONE YEIR"/>
    <property type="match status" value="1"/>
</dbReference>
<proteinExistence type="predicted"/>
<dbReference type="CDD" id="cd03112">
    <property type="entry name" value="CobW-like"/>
    <property type="match status" value="1"/>
</dbReference>
<dbReference type="SUPFAM" id="SSF52540">
    <property type="entry name" value="P-loop containing nucleoside triphosphate hydrolases"/>
    <property type="match status" value="1"/>
</dbReference>
<organism evidence="4 5">
    <name type="scientific">Thiomicrorhabdus lithotrophica</name>
    <dbReference type="NCBI Taxonomy" id="2949997"/>
    <lineage>
        <taxon>Bacteria</taxon>
        <taxon>Pseudomonadati</taxon>
        <taxon>Pseudomonadota</taxon>
        <taxon>Gammaproteobacteria</taxon>
        <taxon>Thiotrichales</taxon>
        <taxon>Piscirickettsiaceae</taxon>
        <taxon>Thiomicrorhabdus</taxon>
    </lineage>
</organism>
<feature type="domain" description="CobW C-terminal" evidence="3">
    <location>
        <begin position="256"/>
        <end position="315"/>
    </location>
</feature>
<protein>
    <submittedName>
        <fullName evidence="4">CobW family GTP-binding protein</fullName>
    </submittedName>
</protein>
<feature type="domain" description="CobW/HypB/UreG nucleotide-binding" evidence="2">
    <location>
        <begin position="6"/>
        <end position="180"/>
    </location>
</feature>
<dbReference type="InterPro" id="IPR027417">
    <property type="entry name" value="P-loop_NTPase"/>
</dbReference>
<dbReference type="InterPro" id="IPR051316">
    <property type="entry name" value="Zinc-reg_GTPase_activator"/>
</dbReference>
<evidence type="ECO:0000313" key="4">
    <source>
        <dbReference type="EMBL" id="WEJ62360.1"/>
    </source>
</evidence>
<evidence type="ECO:0000256" key="1">
    <source>
        <dbReference type="ARBA" id="ARBA00045658"/>
    </source>
</evidence>
<dbReference type="PANTHER" id="PTHR13748">
    <property type="entry name" value="COBW-RELATED"/>
    <property type="match status" value="1"/>
</dbReference>
<dbReference type="Proteomes" id="UP001222275">
    <property type="component" value="Chromosome"/>
</dbReference>
<keyword evidence="5" id="KW-1185">Reference proteome</keyword>
<evidence type="ECO:0000259" key="3">
    <source>
        <dbReference type="Pfam" id="PF07683"/>
    </source>
</evidence>